<dbReference type="Gene3D" id="3.40.50.11440">
    <property type="match status" value="1"/>
</dbReference>
<dbReference type="Pfam" id="PF21113">
    <property type="entry name" value="LarA_C"/>
    <property type="match status" value="1"/>
</dbReference>
<keyword evidence="4" id="KW-1185">Reference proteome</keyword>
<dbReference type="Proteomes" id="UP000298324">
    <property type="component" value="Unassembled WGS sequence"/>
</dbReference>
<evidence type="ECO:0000313" key="4">
    <source>
        <dbReference type="Proteomes" id="UP000298324"/>
    </source>
</evidence>
<dbReference type="EMBL" id="QFGA01000003">
    <property type="protein sequence ID" value="TEB04893.1"/>
    <property type="molecule type" value="Genomic_DNA"/>
</dbReference>
<dbReference type="InterPro" id="IPR043166">
    <property type="entry name" value="LarA-like_C"/>
</dbReference>
<reference evidence="3 4" key="1">
    <citation type="journal article" date="2018" name="Environ. Microbiol.">
        <title>Novel energy conservation strategies and behaviour of Pelotomaculum schinkii driving syntrophic propionate catabolism.</title>
        <authorList>
            <person name="Hidalgo-Ahumada C.A.P."/>
            <person name="Nobu M.K."/>
            <person name="Narihiro T."/>
            <person name="Tamaki H."/>
            <person name="Liu W.T."/>
            <person name="Kamagata Y."/>
            <person name="Stams A.J.M."/>
            <person name="Imachi H."/>
            <person name="Sousa D.Z."/>
        </authorList>
    </citation>
    <scope>NUCLEOTIDE SEQUENCE [LARGE SCALE GENOMIC DNA]</scope>
    <source>
        <strain evidence="3 4">HH</strain>
    </source>
</reference>
<dbReference type="GO" id="GO:0050043">
    <property type="term" value="F:lactate racemase activity"/>
    <property type="evidence" value="ECO:0007669"/>
    <property type="project" value="InterPro"/>
</dbReference>
<feature type="domain" description="LarA-like N-terminal" evidence="1">
    <location>
        <begin position="8"/>
        <end position="202"/>
    </location>
</feature>
<dbReference type="InterPro" id="IPR018657">
    <property type="entry name" value="LarA-like_N"/>
</dbReference>
<evidence type="ECO:0000259" key="1">
    <source>
        <dbReference type="Pfam" id="PF09861"/>
    </source>
</evidence>
<gene>
    <name evidence="3" type="ORF">Psch_03656</name>
</gene>
<feature type="domain" description="Lactate racemase C-terminal" evidence="2">
    <location>
        <begin position="272"/>
        <end position="408"/>
    </location>
</feature>
<dbReference type="PANTHER" id="PTHR33171">
    <property type="entry name" value="LAR_N DOMAIN-CONTAINING PROTEIN"/>
    <property type="match status" value="1"/>
</dbReference>
<proteinExistence type="predicted"/>
<protein>
    <submittedName>
        <fullName evidence="3">Uncharacterized protein</fullName>
    </submittedName>
</protein>
<comment type="caution">
    <text evidence="3">The sequence shown here is derived from an EMBL/GenBank/DDBJ whole genome shotgun (WGS) entry which is preliminary data.</text>
</comment>
<dbReference type="Gene3D" id="3.90.226.30">
    <property type="match status" value="1"/>
</dbReference>
<dbReference type="PANTHER" id="PTHR33171:SF17">
    <property type="entry name" value="LARA-LIKE N-TERMINAL DOMAIN-CONTAINING PROTEIN"/>
    <property type="match status" value="1"/>
</dbReference>
<dbReference type="NCBIfam" id="NF033504">
    <property type="entry name" value="Ni_dep_LarA"/>
    <property type="match status" value="1"/>
</dbReference>
<dbReference type="InterPro" id="IPR048068">
    <property type="entry name" value="LarA-like"/>
</dbReference>
<organism evidence="3 4">
    <name type="scientific">Pelotomaculum schinkii</name>
    <dbReference type="NCBI Taxonomy" id="78350"/>
    <lineage>
        <taxon>Bacteria</taxon>
        <taxon>Bacillati</taxon>
        <taxon>Bacillota</taxon>
        <taxon>Clostridia</taxon>
        <taxon>Eubacteriales</taxon>
        <taxon>Desulfotomaculaceae</taxon>
        <taxon>Pelotomaculum</taxon>
    </lineage>
</organism>
<sequence>MSSFLLPYGSTFEKISLPPGCKARLFTPNLVEPVENPASEIKRVLDEPIGSVRLSELAGAKKNAVIIVSDHTRLAPTQIFLPYLVEEIVRGGISTDDIAVVVATGAHRPAAGAEVREIVGAEIYNTLECLNSSQEPQDCVEVGRTSRGTPVQVFHRVAKADMKVATGNIEPHWMASFSGGAKALVPGTASRVTIEKNHALSVVGHISRDPGQNTVRADLEEAAALAGLEFVFNVVVDHHGRLLKAFAGHPVQAHRAGCRLAGRVYYADPGPPADIVVASAGGVPKDQNLYQAIKALQNAAAVVKPGGTVALAARCREGYGNHVFRGWVEAGRSEAETLERFSRGFVLGGHKAAAAARVTQKCRVHLVSGLPGQVAEMLHCRPYRSLQQAVEGALGRVKTDNPDVVIMPYAGLTFCW</sequence>
<dbReference type="RefSeq" id="WP_190259182.1">
    <property type="nucleotide sequence ID" value="NZ_QFGA01000003.1"/>
</dbReference>
<name>A0A4Y7R873_9FIRM</name>
<dbReference type="InterPro" id="IPR048520">
    <property type="entry name" value="LarA_C"/>
</dbReference>
<dbReference type="InterPro" id="IPR047926">
    <property type="entry name" value="Ni_dep_LarA"/>
</dbReference>
<evidence type="ECO:0000313" key="3">
    <source>
        <dbReference type="EMBL" id="TEB04893.1"/>
    </source>
</evidence>
<evidence type="ECO:0000259" key="2">
    <source>
        <dbReference type="Pfam" id="PF21113"/>
    </source>
</evidence>
<dbReference type="AlphaFoldDB" id="A0A4Y7R873"/>
<accession>A0A4Y7R873</accession>
<dbReference type="Pfam" id="PF09861">
    <property type="entry name" value="Lar_N"/>
    <property type="match status" value="1"/>
</dbReference>